<reference evidence="2" key="3">
    <citation type="submission" date="2022-06" db="UniProtKB">
        <authorList>
            <consortium name="EnsemblPlants"/>
        </authorList>
    </citation>
    <scope>IDENTIFICATION</scope>
</reference>
<feature type="region of interest" description="Disordered" evidence="1">
    <location>
        <begin position="1"/>
        <end position="21"/>
    </location>
</feature>
<dbReference type="Proteomes" id="UP000015106">
    <property type="component" value="Chromosome 6"/>
</dbReference>
<feature type="compositionally biased region" description="Low complexity" evidence="1">
    <location>
        <begin position="1"/>
        <end position="13"/>
    </location>
</feature>
<dbReference type="EnsemblPlants" id="TuG1812G0600000923.01.T02">
    <property type="protein sequence ID" value="TuG1812G0600000923.01.T02"/>
    <property type="gene ID" value="TuG1812G0600000923.01"/>
</dbReference>
<evidence type="ECO:0000256" key="1">
    <source>
        <dbReference type="SAM" id="MobiDB-lite"/>
    </source>
</evidence>
<proteinExistence type="predicted"/>
<dbReference type="Gramene" id="TuG1812G0600000923.01.T02">
    <property type="protein sequence ID" value="TuG1812G0600000923.01.T02"/>
    <property type="gene ID" value="TuG1812G0600000923.01"/>
</dbReference>
<organism evidence="2 3">
    <name type="scientific">Triticum urartu</name>
    <name type="common">Red wild einkorn</name>
    <name type="synonym">Crithodium urartu</name>
    <dbReference type="NCBI Taxonomy" id="4572"/>
    <lineage>
        <taxon>Eukaryota</taxon>
        <taxon>Viridiplantae</taxon>
        <taxon>Streptophyta</taxon>
        <taxon>Embryophyta</taxon>
        <taxon>Tracheophyta</taxon>
        <taxon>Spermatophyta</taxon>
        <taxon>Magnoliopsida</taxon>
        <taxon>Liliopsida</taxon>
        <taxon>Poales</taxon>
        <taxon>Poaceae</taxon>
        <taxon>BOP clade</taxon>
        <taxon>Pooideae</taxon>
        <taxon>Triticodae</taxon>
        <taxon>Triticeae</taxon>
        <taxon>Triticinae</taxon>
        <taxon>Triticum</taxon>
    </lineage>
</organism>
<reference evidence="2" key="2">
    <citation type="submission" date="2018-03" db="EMBL/GenBank/DDBJ databases">
        <title>The Triticum urartu genome reveals the dynamic nature of wheat genome evolution.</title>
        <authorList>
            <person name="Ling H."/>
            <person name="Ma B."/>
            <person name="Shi X."/>
            <person name="Liu H."/>
            <person name="Dong L."/>
            <person name="Sun H."/>
            <person name="Cao Y."/>
            <person name="Gao Q."/>
            <person name="Zheng S."/>
            <person name="Li Y."/>
            <person name="Yu Y."/>
            <person name="Du H."/>
            <person name="Qi M."/>
            <person name="Li Y."/>
            <person name="Yu H."/>
            <person name="Cui Y."/>
            <person name="Wang N."/>
            <person name="Chen C."/>
            <person name="Wu H."/>
            <person name="Zhao Y."/>
            <person name="Zhang J."/>
            <person name="Li Y."/>
            <person name="Zhou W."/>
            <person name="Zhang B."/>
            <person name="Hu W."/>
            <person name="Eijk M."/>
            <person name="Tang J."/>
            <person name="Witsenboer H."/>
            <person name="Zhao S."/>
            <person name="Li Z."/>
            <person name="Zhang A."/>
            <person name="Wang D."/>
            <person name="Liang C."/>
        </authorList>
    </citation>
    <scope>NUCLEOTIDE SEQUENCE [LARGE SCALE GENOMIC DNA]</scope>
    <source>
        <strain evidence="2">cv. G1812</strain>
    </source>
</reference>
<evidence type="ECO:0000313" key="3">
    <source>
        <dbReference type="Proteomes" id="UP000015106"/>
    </source>
</evidence>
<sequence>AAASSSSPSLTAASPPPPSAPLPSLPLLLSCLRFQAWRDEPGEPTAGGCRDKHGGDGEGEFRRGGIWWVAGRGGGSSLAQIQNIGLSPRPASPTRAQLGFGWVWVPTTMAAEATKTTLQPRLSGLVAKTKILSLLMHSFFCSKNHDSSICRVLDFSCLF</sequence>
<dbReference type="AlphaFoldDB" id="A0A8R7QKE7"/>
<evidence type="ECO:0000313" key="2">
    <source>
        <dbReference type="EnsemblPlants" id="TuG1812G0600000923.01.T02"/>
    </source>
</evidence>
<accession>A0A8R7QKE7</accession>
<name>A0A8R7QKE7_TRIUA</name>
<protein>
    <submittedName>
        <fullName evidence="2">Uncharacterized protein</fullName>
    </submittedName>
</protein>
<reference evidence="3" key="1">
    <citation type="journal article" date="2013" name="Nature">
        <title>Draft genome of the wheat A-genome progenitor Triticum urartu.</title>
        <authorList>
            <person name="Ling H.Q."/>
            <person name="Zhao S."/>
            <person name="Liu D."/>
            <person name="Wang J."/>
            <person name="Sun H."/>
            <person name="Zhang C."/>
            <person name="Fan H."/>
            <person name="Li D."/>
            <person name="Dong L."/>
            <person name="Tao Y."/>
            <person name="Gao C."/>
            <person name="Wu H."/>
            <person name="Li Y."/>
            <person name="Cui Y."/>
            <person name="Guo X."/>
            <person name="Zheng S."/>
            <person name="Wang B."/>
            <person name="Yu K."/>
            <person name="Liang Q."/>
            <person name="Yang W."/>
            <person name="Lou X."/>
            <person name="Chen J."/>
            <person name="Feng M."/>
            <person name="Jian J."/>
            <person name="Zhang X."/>
            <person name="Luo G."/>
            <person name="Jiang Y."/>
            <person name="Liu J."/>
            <person name="Wang Z."/>
            <person name="Sha Y."/>
            <person name="Zhang B."/>
            <person name="Wu H."/>
            <person name="Tang D."/>
            <person name="Shen Q."/>
            <person name="Xue P."/>
            <person name="Zou S."/>
            <person name="Wang X."/>
            <person name="Liu X."/>
            <person name="Wang F."/>
            <person name="Yang Y."/>
            <person name="An X."/>
            <person name="Dong Z."/>
            <person name="Zhang K."/>
            <person name="Zhang X."/>
            <person name="Luo M.C."/>
            <person name="Dvorak J."/>
            <person name="Tong Y."/>
            <person name="Wang J."/>
            <person name="Yang H."/>
            <person name="Li Z."/>
            <person name="Wang D."/>
            <person name="Zhang A."/>
            <person name="Wang J."/>
        </authorList>
    </citation>
    <scope>NUCLEOTIDE SEQUENCE</scope>
    <source>
        <strain evidence="3">cv. G1812</strain>
    </source>
</reference>
<keyword evidence="3" id="KW-1185">Reference proteome</keyword>